<dbReference type="RefSeq" id="WP_239513203.1">
    <property type="nucleotide sequence ID" value="NZ_JBFAUJ010000002.1"/>
</dbReference>
<keyword evidence="1" id="KW-0732">Signal</keyword>
<dbReference type="Proteomes" id="UP001553148">
    <property type="component" value="Unassembled WGS sequence"/>
</dbReference>
<dbReference type="PROSITE" id="PS51318">
    <property type="entry name" value="TAT"/>
    <property type="match status" value="1"/>
</dbReference>
<gene>
    <name evidence="2" type="ORF">AB0470_04400</name>
</gene>
<evidence type="ECO:0000256" key="1">
    <source>
        <dbReference type="SAM" id="SignalP"/>
    </source>
</evidence>
<feature type="chain" id="PRO_5047144052" description="Secreted protein" evidence="1">
    <location>
        <begin position="39"/>
        <end position="251"/>
    </location>
</feature>
<name>A0ABV3KHI9_STRGS</name>
<evidence type="ECO:0008006" key="4">
    <source>
        <dbReference type="Google" id="ProtNLM"/>
    </source>
</evidence>
<evidence type="ECO:0000313" key="3">
    <source>
        <dbReference type="Proteomes" id="UP001553148"/>
    </source>
</evidence>
<proteinExistence type="predicted"/>
<organism evidence="2 3">
    <name type="scientific">Streptomyces griseosporeus</name>
    <dbReference type="NCBI Taxonomy" id="1910"/>
    <lineage>
        <taxon>Bacteria</taxon>
        <taxon>Bacillati</taxon>
        <taxon>Actinomycetota</taxon>
        <taxon>Actinomycetes</taxon>
        <taxon>Kitasatosporales</taxon>
        <taxon>Streptomycetaceae</taxon>
        <taxon>Streptomyces</taxon>
    </lineage>
</organism>
<keyword evidence="3" id="KW-1185">Reference proteome</keyword>
<sequence length="251" mass="26919">MLTTFGITRRATFVAAAGVTAAASLTAAGLLAAPAAAAAQEPLRNDELKEALRRAQARHRRLRTGRPSANGWQMQKAVDADGDIVTTSVPGTGLTVALRMGDTATLLVHVARRFHYEVDALGTGGEPNSLEGWVAPSAVRDSRRPESNQASGTAVVIRPGSYPVGVRDCFTEGQRLVFRDILADTEGVVRWGGDDRRPYEGLFYLDVPPGDARLARVAAKIRRWNEVPGAGAGLVPDVTEPARRLRAARYR</sequence>
<comment type="caution">
    <text evidence="2">The sequence shown here is derived from an EMBL/GenBank/DDBJ whole genome shotgun (WGS) entry which is preliminary data.</text>
</comment>
<reference evidence="2 3" key="1">
    <citation type="submission" date="2024-06" db="EMBL/GenBank/DDBJ databases">
        <title>The Natural Products Discovery Center: Release of the First 8490 Sequenced Strains for Exploring Actinobacteria Biosynthetic Diversity.</title>
        <authorList>
            <person name="Kalkreuter E."/>
            <person name="Kautsar S.A."/>
            <person name="Yang D."/>
            <person name="Bader C.D."/>
            <person name="Teijaro C.N."/>
            <person name="Fluegel L."/>
            <person name="Davis C.M."/>
            <person name="Simpson J.R."/>
            <person name="Lauterbach L."/>
            <person name="Steele A.D."/>
            <person name="Gui C."/>
            <person name="Meng S."/>
            <person name="Li G."/>
            <person name="Viehrig K."/>
            <person name="Ye F."/>
            <person name="Su P."/>
            <person name="Kiefer A.F."/>
            <person name="Nichols A."/>
            <person name="Cepeda A.J."/>
            <person name="Yan W."/>
            <person name="Fan B."/>
            <person name="Jiang Y."/>
            <person name="Adhikari A."/>
            <person name="Zheng C.-J."/>
            <person name="Schuster L."/>
            <person name="Cowan T.M."/>
            <person name="Smanski M.J."/>
            <person name="Chevrette M.G."/>
            <person name="De Carvalho L.P.S."/>
            <person name="Shen B."/>
        </authorList>
    </citation>
    <scope>NUCLEOTIDE SEQUENCE [LARGE SCALE GENOMIC DNA]</scope>
    <source>
        <strain evidence="2 3">NPDC052360</strain>
    </source>
</reference>
<dbReference type="InterPro" id="IPR006311">
    <property type="entry name" value="TAT_signal"/>
</dbReference>
<dbReference type="EMBL" id="JBFAUJ010000002">
    <property type="protein sequence ID" value="MEV8458778.1"/>
    <property type="molecule type" value="Genomic_DNA"/>
</dbReference>
<feature type="signal peptide" evidence="1">
    <location>
        <begin position="1"/>
        <end position="38"/>
    </location>
</feature>
<accession>A0ABV3KHI9</accession>
<protein>
    <recommendedName>
        <fullName evidence="4">Secreted protein</fullName>
    </recommendedName>
</protein>
<evidence type="ECO:0000313" key="2">
    <source>
        <dbReference type="EMBL" id="MEV8458778.1"/>
    </source>
</evidence>